<dbReference type="InterPro" id="IPR007110">
    <property type="entry name" value="Ig-like_dom"/>
</dbReference>
<dbReference type="SMART" id="SM00409">
    <property type="entry name" value="IG"/>
    <property type="match status" value="4"/>
</dbReference>
<dbReference type="InterPro" id="IPR000157">
    <property type="entry name" value="TIR_dom"/>
</dbReference>
<accession>A0A9W9Z7J8</accession>
<keyword evidence="2" id="KW-0677">Repeat</keyword>
<evidence type="ECO:0000313" key="9">
    <source>
        <dbReference type="EMBL" id="KAJ7375368.1"/>
    </source>
</evidence>
<dbReference type="SUPFAM" id="SSF52200">
    <property type="entry name" value="Toll/Interleukin receptor TIR domain"/>
    <property type="match status" value="1"/>
</dbReference>
<dbReference type="PANTHER" id="PTHR44170">
    <property type="entry name" value="PROTEIN SIDEKICK"/>
    <property type="match status" value="1"/>
</dbReference>
<dbReference type="InterPro" id="IPR003598">
    <property type="entry name" value="Ig_sub2"/>
</dbReference>
<dbReference type="SMART" id="SM00255">
    <property type="entry name" value="TIR"/>
    <property type="match status" value="1"/>
</dbReference>
<dbReference type="Gene3D" id="3.40.50.10140">
    <property type="entry name" value="Toll/interleukin-1 receptor homology (TIR) domain"/>
    <property type="match status" value="1"/>
</dbReference>
<dbReference type="PROSITE" id="PS50835">
    <property type="entry name" value="IG_LIKE"/>
    <property type="match status" value="3"/>
</dbReference>
<keyword evidence="3" id="KW-0378">Hydrolase</keyword>
<dbReference type="PROSITE" id="PS50104">
    <property type="entry name" value="TIR"/>
    <property type="match status" value="1"/>
</dbReference>
<protein>
    <recommendedName>
        <fullName evidence="11">Interleukin-1 receptor accessory protein-like 1</fullName>
    </recommendedName>
</protein>
<comment type="caution">
    <text evidence="9">The sequence shown here is derived from an EMBL/GenBank/DDBJ whole genome shotgun (WGS) entry which is preliminary data.</text>
</comment>
<dbReference type="InterPro" id="IPR013151">
    <property type="entry name" value="Immunoglobulin_dom"/>
</dbReference>
<dbReference type="SMART" id="SM00408">
    <property type="entry name" value="IGc2"/>
    <property type="match status" value="3"/>
</dbReference>
<dbReference type="CDD" id="cd00096">
    <property type="entry name" value="Ig"/>
    <property type="match status" value="1"/>
</dbReference>
<keyword evidence="6" id="KW-0472">Membrane</keyword>
<dbReference type="AlphaFoldDB" id="A0A9W9Z7J8"/>
<dbReference type="GO" id="GO:0016787">
    <property type="term" value="F:hydrolase activity"/>
    <property type="evidence" value="ECO:0007669"/>
    <property type="project" value="UniProtKB-KW"/>
</dbReference>
<dbReference type="InterPro" id="IPR035897">
    <property type="entry name" value="Toll_tir_struct_dom_sf"/>
</dbReference>
<feature type="domain" description="Ig-like" evidence="8">
    <location>
        <begin position="350"/>
        <end position="431"/>
    </location>
</feature>
<evidence type="ECO:0000256" key="6">
    <source>
        <dbReference type="SAM" id="Phobius"/>
    </source>
</evidence>
<comment type="similarity">
    <text evidence="1">Belongs to the interleukin-1 receptor family.</text>
</comment>
<dbReference type="Proteomes" id="UP001163046">
    <property type="component" value="Unassembled WGS sequence"/>
</dbReference>
<dbReference type="InterPro" id="IPR013783">
    <property type="entry name" value="Ig-like_fold"/>
</dbReference>
<gene>
    <name evidence="9" type="ORF">OS493_002120</name>
</gene>
<feature type="domain" description="Ig-like" evidence="8">
    <location>
        <begin position="237"/>
        <end position="337"/>
    </location>
</feature>
<feature type="domain" description="Ig-like" evidence="8">
    <location>
        <begin position="56"/>
        <end position="228"/>
    </location>
</feature>
<dbReference type="OrthoDB" id="1421090at2759"/>
<evidence type="ECO:0000259" key="7">
    <source>
        <dbReference type="PROSITE" id="PS50104"/>
    </source>
</evidence>
<evidence type="ECO:0000259" key="8">
    <source>
        <dbReference type="PROSITE" id="PS50835"/>
    </source>
</evidence>
<dbReference type="GO" id="GO:0007165">
    <property type="term" value="P:signal transduction"/>
    <property type="evidence" value="ECO:0007669"/>
    <property type="project" value="InterPro"/>
</dbReference>
<keyword evidence="5" id="KW-1015">Disulfide bond</keyword>
<keyword evidence="10" id="KW-1185">Reference proteome</keyword>
<sequence>MKLKHEISSSHVKSLDVNTASVVARRNVYWKNMEFYFVPLLLAALLSISGITAMIPKLNAVHSDVVARKGSNATLTCLGNRVSYGDTSVIWKFNGLEIKGSTNKIAVKKFRKRRKGTFSLHITNVSEKDVVLNVTTTQQHIDLDEGNTQTLHCKVNFTEAFDVWTFWLFNGDLIEAKLLHKARHDKPLSNTVKEHILSLKLKHARLAQSGTYTCGANSSSVLSAQDISARVHDVLGPKLEQTLSTVEVESGRNATLSCVGVYPVASYVDTFWIFNGSRIQSNSKYGVNNGWFERTEENIKIKRLSLTIYNAGLSDNGEYTCVLNTSHGVRLKNVRVNVITTINGITATIPKLNAVHSDVVARKGSNATLTCLGNRVSYGDTSVIWKFNGLEIKGSTNKIAVKKFRKRRKGTFSLHITNVSEKDVGKYTCVALAVNFGLGDRAEDFIELTLYENGNKSAVSESTTSMTHVGTQETNKQADLLGMMLFIGLGLFGLITMIIVLVVLMKLWHRRRPPQSIKSVPDLDEEDFKYDVFVTYSRKDCSWVDRELLSLLSENQVKYCVDHLHFELGKAIVDCIADSVYQSRKVLAVWSGSYATSKYCKQELDYAIHRSFQNSDCSVIVIRLDTTDSKKLPKPLRAKTFLDYSDSVERKGWEKRLIAHLKGPGKKLHAITTNV</sequence>
<evidence type="ECO:0000256" key="5">
    <source>
        <dbReference type="ARBA" id="ARBA00023157"/>
    </source>
</evidence>
<evidence type="ECO:0000256" key="2">
    <source>
        <dbReference type="ARBA" id="ARBA00022737"/>
    </source>
</evidence>
<dbReference type="Pfam" id="PF00047">
    <property type="entry name" value="ig"/>
    <property type="match status" value="3"/>
</dbReference>
<proteinExistence type="inferred from homology"/>
<evidence type="ECO:0000256" key="1">
    <source>
        <dbReference type="ARBA" id="ARBA00009752"/>
    </source>
</evidence>
<feature type="transmembrane region" description="Helical" evidence="6">
    <location>
        <begin position="35"/>
        <end position="55"/>
    </location>
</feature>
<dbReference type="PANTHER" id="PTHR44170:SF54">
    <property type="entry name" value="FI24025P1"/>
    <property type="match status" value="1"/>
</dbReference>
<organism evidence="9 10">
    <name type="scientific">Desmophyllum pertusum</name>
    <dbReference type="NCBI Taxonomy" id="174260"/>
    <lineage>
        <taxon>Eukaryota</taxon>
        <taxon>Metazoa</taxon>
        <taxon>Cnidaria</taxon>
        <taxon>Anthozoa</taxon>
        <taxon>Hexacorallia</taxon>
        <taxon>Scleractinia</taxon>
        <taxon>Caryophylliina</taxon>
        <taxon>Caryophylliidae</taxon>
        <taxon>Desmophyllum</taxon>
    </lineage>
</organism>
<keyword evidence="6" id="KW-0812">Transmembrane</keyword>
<keyword evidence="4" id="KW-0520">NAD</keyword>
<keyword evidence="6" id="KW-1133">Transmembrane helix</keyword>
<evidence type="ECO:0000256" key="4">
    <source>
        <dbReference type="ARBA" id="ARBA00023027"/>
    </source>
</evidence>
<reference evidence="9" key="1">
    <citation type="submission" date="2023-01" db="EMBL/GenBank/DDBJ databases">
        <title>Genome assembly of the deep-sea coral Lophelia pertusa.</title>
        <authorList>
            <person name="Herrera S."/>
            <person name="Cordes E."/>
        </authorList>
    </citation>
    <scope>NUCLEOTIDE SEQUENCE</scope>
    <source>
        <strain evidence="9">USNM1676648</strain>
        <tissue evidence="9">Polyp</tissue>
    </source>
</reference>
<dbReference type="SUPFAM" id="SSF48726">
    <property type="entry name" value="Immunoglobulin"/>
    <property type="match status" value="4"/>
</dbReference>
<dbReference type="Gene3D" id="2.60.40.10">
    <property type="entry name" value="Immunoglobulins"/>
    <property type="match status" value="4"/>
</dbReference>
<feature type="transmembrane region" description="Helical" evidence="6">
    <location>
        <begin position="480"/>
        <end position="504"/>
    </location>
</feature>
<dbReference type="EMBL" id="MU826826">
    <property type="protein sequence ID" value="KAJ7375368.1"/>
    <property type="molecule type" value="Genomic_DNA"/>
</dbReference>
<dbReference type="InterPro" id="IPR003599">
    <property type="entry name" value="Ig_sub"/>
</dbReference>
<evidence type="ECO:0000313" key="10">
    <source>
        <dbReference type="Proteomes" id="UP001163046"/>
    </source>
</evidence>
<evidence type="ECO:0000256" key="3">
    <source>
        <dbReference type="ARBA" id="ARBA00022801"/>
    </source>
</evidence>
<dbReference type="GO" id="GO:0098609">
    <property type="term" value="P:cell-cell adhesion"/>
    <property type="evidence" value="ECO:0007669"/>
    <property type="project" value="TreeGrafter"/>
</dbReference>
<feature type="domain" description="TIR" evidence="7">
    <location>
        <begin position="528"/>
        <end position="661"/>
    </location>
</feature>
<evidence type="ECO:0008006" key="11">
    <source>
        <dbReference type="Google" id="ProtNLM"/>
    </source>
</evidence>
<name>A0A9W9Z7J8_9CNID</name>
<dbReference type="InterPro" id="IPR036179">
    <property type="entry name" value="Ig-like_dom_sf"/>
</dbReference>
<dbReference type="Pfam" id="PF13676">
    <property type="entry name" value="TIR_2"/>
    <property type="match status" value="1"/>
</dbReference>